<organism evidence="3 4">
    <name type="scientific">Micromonas commoda (strain RCC299 / NOUM17 / CCMP2709)</name>
    <name type="common">Picoplanktonic green alga</name>
    <dbReference type="NCBI Taxonomy" id="296587"/>
    <lineage>
        <taxon>Eukaryota</taxon>
        <taxon>Viridiplantae</taxon>
        <taxon>Chlorophyta</taxon>
        <taxon>Mamiellophyceae</taxon>
        <taxon>Mamiellales</taxon>
        <taxon>Mamiellaceae</taxon>
        <taxon>Micromonas</taxon>
    </lineage>
</organism>
<dbReference type="Pfam" id="PF11523">
    <property type="entry name" value="DUF3223"/>
    <property type="match status" value="1"/>
</dbReference>
<dbReference type="Pfam" id="PF08373">
    <property type="entry name" value="RAP"/>
    <property type="match status" value="1"/>
</dbReference>
<dbReference type="InterPro" id="IPR013584">
    <property type="entry name" value="RAP"/>
</dbReference>
<dbReference type="GO" id="GO:0005759">
    <property type="term" value="C:mitochondrial matrix"/>
    <property type="evidence" value="ECO:0007669"/>
    <property type="project" value="TreeGrafter"/>
</dbReference>
<dbReference type="Gene3D" id="3.10.450.40">
    <property type="match status" value="1"/>
</dbReference>
<evidence type="ECO:0000256" key="1">
    <source>
        <dbReference type="SAM" id="MobiDB-lite"/>
    </source>
</evidence>
<dbReference type="GO" id="GO:0000963">
    <property type="term" value="P:mitochondrial RNA processing"/>
    <property type="evidence" value="ECO:0007669"/>
    <property type="project" value="TreeGrafter"/>
</dbReference>
<proteinExistence type="predicted"/>
<keyword evidence="4" id="KW-1185">Reference proteome</keyword>
<dbReference type="GeneID" id="8246182"/>
<dbReference type="GO" id="GO:0044528">
    <property type="term" value="P:regulation of mitochondrial mRNA stability"/>
    <property type="evidence" value="ECO:0007669"/>
    <property type="project" value="TreeGrafter"/>
</dbReference>
<accession>C1ECF4</accession>
<dbReference type="AlphaFoldDB" id="C1ECF4"/>
<gene>
    <name evidence="3" type="ORF">MICPUN_61399</name>
</gene>
<evidence type="ECO:0000313" key="4">
    <source>
        <dbReference type="Proteomes" id="UP000002009"/>
    </source>
</evidence>
<name>C1ECF4_MICCC</name>
<feature type="compositionally biased region" description="Gly residues" evidence="1">
    <location>
        <begin position="48"/>
        <end position="57"/>
    </location>
</feature>
<dbReference type="Proteomes" id="UP000002009">
    <property type="component" value="Chromosome 9"/>
</dbReference>
<dbReference type="EMBL" id="CP001329">
    <property type="protein sequence ID" value="ACO65892.1"/>
    <property type="molecule type" value="Genomic_DNA"/>
</dbReference>
<dbReference type="InterPro" id="IPR050870">
    <property type="entry name" value="FAST_kinase"/>
</dbReference>
<protein>
    <recommendedName>
        <fullName evidence="2">RAP domain-containing protein</fullName>
    </recommendedName>
</protein>
<evidence type="ECO:0000259" key="2">
    <source>
        <dbReference type="Pfam" id="PF08373"/>
    </source>
</evidence>
<feature type="domain" description="RAP" evidence="2">
    <location>
        <begin position="785"/>
        <end position="851"/>
    </location>
</feature>
<dbReference type="InParanoid" id="C1ECF4"/>
<sequence>MAAALASAARVARARVDTRAALSEPSSSSATPRGVRGSSRGASSTGSRRGGARGGGRAPRPRGGTTRGGGRDWPSVTLGDGAVTFGSPDDAMRFFNRLLETSPVDEDWPVAGETHAVLLDALGRHPDARDKMGDGVATFRVSLHPTEGYRSFVATRVDGTAVDFSLRKCVDAMFGVDARQRGGDPASALTATISRAESVAMTLDLVARHVDEFDRIHVAAAMHRLARLAQRDNNSSAGVVPRVRFGDDKRWRDVVKVARDMCDAGELDARAHASVVHSVAAAVDAGAVEMTSTGVYDLLTSLERKTPDALEKHSTGVEVANLLWGFAKIGWQPSRATWEATERSVVRAARNGEMNAVETSNVAWACATLGWELTDDAWRALDLSAANCAGTMTPQGVGNSLWAYATSGRLPAEATLRALEAAIVRVEPELSIRDQAVAWWSFAQLGSVPSDRCARSLERATRRLARSMNARDVCNVAWALSTLSPGLVPSVETLRALAQAERRLAPAMTPSDVAGVMMGYALNDVRREGLLAISGDDTWRALEAAAVRCAPAMDAAHLGGVMYCYAACGRRASSNSWAVLERAVVAVAPSADASHVAHVVYAYARLGVVPGRDAFDALDAAAARTAGSMSARNVANALWSFLALAATRGAPLPRCYGALWRAAGELDTRAMLDVNWCNFFHAYLIHAELIGVSAVGKKGVGVDVVLDRPDAAALVDGARHFPPWLAVDAEEAWTRNAFEEVEVSSGHREVAEALAYLGIGHEMECLTDDEYFSLDLYVPAHDCAIEVDGPTHFVDEIVVLETGDVGRVTRRTTATELRDMFLRKRHGRVVTMPWFELDECDTREERAAYVAGKLRAAGIEL</sequence>
<evidence type="ECO:0000313" key="3">
    <source>
        <dbReference type="EMBL" id="ACO65892.1"/>
    </source>
</evidence>
<dbReference type="PANTHER" id="PTHR21228:SF40">
    <property type="entry name" value="LD45607P"/>
    <property type="match status" value="1"/>
</dbReference>
<feature type="compositionally biased region" description="Low complexity" evidence="1">
    <location>
        <begin position="32"/>
        <end position="47"/>
    </location>
</feature>
<dbReference type="OrthoDB" id="498055at2759"/>
<reference evidence="3 4" key="1">
    <citation type="journal article" date="2009" name="Science">
        <title>Green evolution and dynamic adaptations revealed by genomes of the marine picoeukaryotes Micromonas.</title>
        <authorList>
            <person name="Worden A.Z."/>
            <person name="Lee J.H."/>
            <person name="Mock T."/>
            <person name="Rouze P."/>
            <person name="Simmons M.P."/>
            <person name="Aerts A.L."/>
            <person name="Allen A.E."/>
            <person name="Cuvelier M.L."/>
            <person name="Derelle E."/>
            <person name="Everett M.V."/>
            <person name="Foulon E."/>
            <person name="Grimwood J."/>
            <person name="Gundlach H."/>
            <person name="Henrissat B."/>
            <person name="Napoli C."/>
            <person name="McDonald S.M."/>
            <person name="Parker M.S."/>
            <person name="Rombauts S."/>
            <person name="Salamov A."/>
            <person name="Von Dassow P."/>
            <person name="Badger J.H."/>
            <person name="Coutinho P.M."/>
            <person name="Demir E."/>
            <person name="Dubchak I."/>
            <person name="Gentemann C."/>
            <person name="Eikrem W."/>
            <person name="Gready J.E."/>
            <person name="John U."/>
            <person name="Lanier W."/>
            <person name="Lindquist E.A."/>
            <person name="Lucas S."/>
            <person name="Mayer K.F."/>
            <person name="Moreau H."/>
            <person name="Not F."/>
            <person name="Otillar R."/>
            <person name="Panaud O."/>
            <person name="Pangilinan J."/>
            <person name="Paulsen I."/>
            <person name="Piegu B."/>
            <person name="Poliakov A."/>
            <person name="Robbens S."/>
            <person name="Schmutz J."/>
            <person name="Toulza E."/>
            <person name="Wyss T."/>
            <person name="Zelensky A."/>
            <person name="Zhou K."/>
            <person name="Armbrust E.V."/>
            <person name="Bhattacharya D."/>
            <person name="Goodenough U.W."/>
            <person name="Van de Peer Y."/>
            <person name="Grigoriev I.V."/>
        </authorList>
    </citation>
    <scope>NUCLEOTIDE SEQUENCE [LARGE SCALE GENOMIC DNA]</scope>
    <source>
        <strain evidence="4">RCC299 / NOUM17</strain>
    </source>
</reference>
<dbReference type="GO" id="GO:0035770">
    <property type="term" value="C:ribonucleoprotein granule"/>
    <property type="evidence" value="ECO:0007669"/>
    <property type="project" value="TreeGrafter"/>
</dbReference>
<feature type="region of interest" description="Disordered" evidence="1">
    <location>
        <begin position="1"/>
        <end position="82"/>
    </location>
</feature>
<dbReference type="RefSeq" id="XP_002504634.1">
    <property type="nucleotide sequence ID" value="XM_002504588.1"/>
</dbReference>
<dbReference type="KEGG" id="mis:MICPUN_61399"/>
<dbReference type="GO" id="GO:0003723">
    <property type="term" value="F:RNA binding"/>
    <property type="evidence" value="ECO:0007669"/>
    <property type="project" value="TreeGrafter"/>
</dbReference>
<dbReference type="STRING" id="296587.C1ECF4"/>
<dbReference type="PANTHER" id="PTHR21228">
    <property type="entry name" value="FAST LEU-RICH DOMAIN-CONTAINING"/>
    <property type="match status" value="1"/>
</dbReference>
<feature type="compositionally biased region" description="Low complexity" evidence="1">
    <location>
        <begin position="1"/>
        <end position="11"/>
    </location>
</feature>